<dbReference type="AlphaFoldDB" id="A0A0H2YPV0"/>
<dbReference type="Proteomes" id="UP000001823">
    <property type="component" value="Chromosome"/>
</dbReference>
<dbReference type="RefSeq" id="WP_011010339.1">
    <property type="nucleotide sequence ID" value="NC_008261.1"/>
</dbReference>
<feature type="transmembrane region" description="Helical" evidence="1">
    <location>
        <begin position="12"/>
        <end position="30"/>
    </location>
</feature>
<dbReference type="KEGG" id="cpf:CPF_1447"/>
<protein>
    <submittedName>
        <fullName evidence="2">Membrane protein</fullName>
    </submittedName>
</protein>
<feature type="transmembrane region" description="Helical" evidence="1">
    <location>
        <begin position="74"/>
        <end position="95"/>
    </location>
</feature>
<keyword evidence="1" id="KW-0472">Membrane</keyword>
<feature type="transmembrane region" description="Helical" evidence="1">
    <location>
        <begin position="171"/>
        <end position="191"/>
    </location>
</feature>
<accession>A0A0H2YPV0</accession>
<keyword evidence="3" id="KW-1185">Reference proteome</keyword>
<dbReference type="PaxDb" id="195103-CPF_1447"/>
<name>A0A0H2YPV0_CLOP1</name>
<proteinExistence type="predicted"/>
<dbReference type="EMBL" id="CP000246">
    <property type="protein sequence ID" value="ABG82838.1"/>
    <property type="molecule type" value="Genomic_DNA"/>
</dbReference>
<gene>
    <name evidence="2" type="ordered locus">CPF_1447</name>
</gene>
<organism evidence="2 3">
    <name type="scientific">Clostridium perfringens (strain ATCC 13124 / DSM 756 / JCM 1290 / NCIMB 6125 / NCTC 8237 / Type A)</name>
    <dbReference type="NCBI Taxonomy" id="195103"/>
    <lineage>
        <taxon>Bacteria</taxon>
        <taxon>Bacillati</taxon>
        <taxon>Bacillota</taxon>
        <taxon>Clostridia</taxon>
        <taxon>Eubacteriales</taxon>
        <taxon>Clostridiaceae</taxon>
        <taxon>Clostridium</taxon>
    </lineage>
</organism>
<evidence type="ECO:0000313" key="3">
    <source>
        <dbReference type="Proteomes" id="UP000001823"/>
    </source>
</evidence>
<evidence type="ECO:0000313" key="2">
    <source>
        <dbReference type="EMBL" id="ABG82838.1"/>
    </source>
</evidence>
<reference evidence="2 3" key="1">
    <citation type="journal article" date="2006" name="Genome Res.">
        <title>Skewed genomic variability in strains of the toxigenic bacterial pathogen, Clostridium perfringens.</title>
        <authorList>
            <person name="Myers G.S."/>
            <person name="Rasko D.A."/>
            <person name="Cheung J.K."/>
            <person name="Ravel J."/>
            <person name="Seshadri R."/>
            <person name="Deboy R.T."/>
            <person name="Ren Q."/>
            <person name="Varga J."/>
            <person name="Awad M.M."/>
            <person name="Brinkac L.M."/>
            <person name="Daugherty S.C."/>
            <person name="Haft D.H."/>
            <person name="Dodson R.J."/>
            <person name="Madupu R."/>
            <person name="Nelson W.C."/>
            <person name="Rosovitz M.J."/>
            <person name="Sullivan S.A."/>
            <person name="Khouri H."/>
            <person name="Dimitrov G.I."/>
            <person name="Watkins K.L."/>
            <person name="Mulligan S."/>
            <person name="Benton J."/>
            <person name="Radune D."/>
            <person name="Fisher D.J."/>
            <person name="Atkins H.S."/>
            <person name="Hiscox T."/>
            <person name="Jost B.H."/>
            <person name="Billington S.J."/>
            <person name="Songer J.G."/>
            <person name="McClane B.A."/>
            <person name="Titball R.W."/>
            <person name="Rood J.I."/>
            <person name="Melville S.B."/>
            <person name="Paulsen I.T."/>
        </authorList>
    </citation>
    <scope>NUCLEOTIDE SEQUENCE [LARGE SCALE GENOMIC DNA]</scope>
    <source>
        <strain evidence="3">ATCC 13124 / DSM 756 / JCM 1290 / NCIMB 6125 / NCTC 8237 / S 107 / Type A</strain>
    </source>
</reference>
<keyword evidence="1" id="KW-1133">Transmembrane helix</keyword>
<evidence type="ECO:0000256" key="1">
    <source>
        <dbReference type="SAM" id="Phobius"/>
    </source>
</evidence>
<feature type="transmembrane region" description="Helical" evidence="1">
    <location>
        <begin position="141"/>
        <end position="165"/>
    </location>
</feature>
<feature type="transmembrane region" description="Helical" evidence="1">
    <location>
        <begin position="107"/>
        <end position="129"/>
    </location>
</feature>
<sequence>MLKVFFSFKKHFIEHKLLILSVVLSLFMSSILKWSFFKYIVGILSFCMIMLDYKESLDNFVESKKLIYKKYIRNIFFLVDSLIVGFIINEVFWILTKNEIFQFKEGVLKSTLITTISIIAIVNIVYALFLEKLDFEDIKWISIVLTLFIMNSNVINGTINSLYIIQSKDGLNLIITLIIVLGIFFISYYIFKTLILQSIKLKK</sequence>
<dbReference type="GeneID" id="93002238"/>
<dbReference type="HOGENOM" id="CLU_1346943_0_0_9"/>
<keyword evidence="1" id="KW-0812">Transmembrane</keyword>